<feature type="domain" description="Glutaminase A central" evidence="2">
    <location>
        <begin position="636"/>
        <end position="967"/>
    </location>
</feature>
<dbReference type="PANTHER" id="PTHR31987">
    <property type="entry name" value="GLUTAMINASE A-RELATED"/>
    <property type="match status" value="1"/>
</dbReference>
<dbReference type="PANTHER" id="PTHR31987:SF1">
    <property type="entry name" value="GLUTAMINASE A"/>
    <property type="match status" value="1"/>
</dbReference>
<accession>A0A414HU37</accession>
<reference evidence="4 5" key="1">
    <citation type="submission" date="2018-08" db="EMBL/GenBank/DDBJ databases">
        <title>A genome reference for cultivated species of the human gut microbiota.</title>
        <authorList>
            <person name="Zou Y."/>
            <person name="Xue W."/>
            <person name="Luo G."/>
        </authorList>
    </citation>
    <scope>NUCLEOTIDE SEQUENCE [LARGE SCALE GENOMIC DNA]</scope>
    <source>
        <strain evidence="4 5">AM30-26</strain>
    </source>
</reference>
<dbReference type="PROSITE" id="PS51257">
    <property type="entry name" value="PROKAR_LIPOPROTEIN"/>
    <property type="match status" value="1"/>
</dbReference>
<gene>
    <name evidence="4" type="ORF">DW780_02185</name>
</gene>
<evidence type="ECO:0000313" key="4">
    <source>
        <dbReference type="EMBL" id="RHD91057.1"/>
    </source>
</evidence>
<dbReference type="Gene3D" id="2.60.120.260">
    <property type="entry name" value="Galactose-binding domain-like"/>
    <property type="match status" value="2"/>
</dbReference>
<feature type="domain" description="Glutaminase A N-terminal" evidence="3">
    <location>
        <begin position="415"/>
        <end position="630"/>
    </location>
</feature>
<evidence type="ECO:0000259" key="1">
    <source>
        <dbReference type="Pfam" id="PF16334"/>
    </source>
</evidence>
<feature type="domain" description="DUF4964" evidence="1">
    <location>
        <begin position="26"/>
        <end position="107"/>
    </location>
</feature>
<dbReference type="InterPro" id="IPR008979">
    <property type="entry name" value="Galactose-bd-like_sf"/>
</dbReference>
<proteinExistence type="predicted"/>
<dbReference type="InterPro" id="IPR032514">
    <property type="entry name" value="GtaA_central"/>
</dbReference>
<dbReference type="SUPFAM" id="SSF48208">
    <property type="entry name" value="Six-hairpin glycosidases"/>
    <property type="match status" value="1"/>
</dbReference>
<comment type="caution">
    <text evidence="4">The sequence shown here is derived from an EMBL/GenBank/DDBJ whole genome shotgun (WGS) entry which is preliminary data.</text>
</comment>
<dbReference type="InterPro" id="IPR033433">
    <property type="entry name" value="GtaA_N"/>
</dbReference>
<dbReference type="Pfam" id="PF16334">
    <property type="entry name" value="DUF4964"/>
    <property type="match status" value="1"/>
</dbReference>
<dbReference type="Pfam" id="PF16335">
    <property type="entry name" value="GtaA_6_Hairpin"/>
    <property type="match status" value="1"/>
</dbReference>
<organism evidence="4 5">
    <name type="scientific">Bacteroides thetaiotaomicron</name>
    <dbReference type="NCBI Taxonomy" id="818"/>
    <lineage>
        <taxon>Bacteria</taxon>
        <taxon>Pseudomonadati</taxon>
        <taxon>Bacteroidota</taxon>
        <taxon>Bacteroidia</taxon>
        <taxon>Bacteroidales</taxon>
        <taxon>Bacteroidaceae</taxon>
        <taxon>Bacteroides</taxon>
    </lineage>
</organism>
<dbReference type="Pfam" id="PF17168">
    <property type="entry name" value="DUF5127"/>
    <property type="match status" value="1"/>
</dbReference>
<name>A0A414HU37_BACT4</name>
<dbReference type="InterPro" id="IPR008928">
    <property type="entry name" value="6-hairpin_glycosidase_sf"/>
</dbReference>
<dbReference type="EMBL" id="QSJP01000002">
    <property type="protein sequence ID" value="RHD91057.1"/>
    <property type="molecule type" value="Genomic_DNA"/>
</dbReference>
<sequence>MIYRIMDKCIIDMTKYLISCFFVVLLAACKSTPYSDETTKSDLRAPAYPLLTLHPHVKLWSMTDELNKQNMTFGGSTQLPFVGFLRVDGAMYRFMGSKELPMQAIAPMALDHEKWEGKFTSLVPDEGWEQPDFDDKYWQLSEGAFGTPGMWEARTQWTSSNIWVRREVEVDPYLLEHKKIYLRYSHDDVFQLYINGKQLVNTGYDWGANFKVEVPDSILQTMKSGKALIAAHCENRVGGGLVDFGLFAEEPTMPVEKVAPISYEKEWTGRYTMEQPQENWEAKEFDDTTWTEGQAAFGTDDQRNVHTPWFSPNIWVRRELTFDPALAKNKQLYLRYSHDDVFQLYVNGMQLVSTGYEWKSDLRVNIPDSIAETMKDGKAVIAAHCENRMGGALVDFGLYAELREAEQTSVDVQATQTHYTFECGDVELKLSFTAPYLLDDLETLARPVNYISYQAKALDGKEHDVAVYFEIDPHKAFRAGQSTQIYEKDGLALMKTGQENQKLWVDKEKDGRSWGYFYLGTKDDVTCAQGDAAEMRAYFMKEGDLKQMRKSAEKRYAAFAQKLDMNSDFPQHLTAAFDGLYTMAYFGEDLRPYWNKDGKSSIEDLYADAEKDYKEVMAKCYAFDRQLMADAYLAGGKEYAELCALAYRQSVSAFQMSEDSDGELLYFTPQVGPVDEYYPASPLYLRYNPDLVKAMLNPFFYYSESGKWGKPFPPHDLGGYPIVNGQTIGGDMPVEEAGNGLIMTAAIAKMEKNASYAEKHWKTLTQWAEYLLENGTDTGDQLTTDNFAGDCPHHANLSAKGILGIAAYARLAEMLNKKEEAKKYMNVAGEMAKEWEMAAYAGDHYRLAFDQPDSWGMKYNLVWDRLLGLNLFPERVIQKETDFYLTKMNEFGCPLDSRHSYTKVDWTVWTASLSADRMQFRKLMLPLHKFMNETTDRTPMADLINTDGKTIVGFTGRTVVGAYFIRLLEKE</sequence>
<dbReference type="Proteomes" id="UP000284785">
    <property type="component" value="Unassembled WGS sequence"/>
</dbReference>
<evidence type="ECO:0000259" key="2">
    <source>
        <dbReference type="Pfam" id="PF16335"/>
    </source>
</evidence>
<dbReference type="AlphaFoldDB" id="A0A414HU37"/>
<dbReference type="SUPFAM" id="SSF49785">
    <property type="entry name" value="Galactose-binding domain-like"/>
    <property type="match status" value="2"/>
</dbReference>
<dbReference type="InterPro" id="IPR052743">
    <property type="entry name" value="Glutaminase_GtaA"/>
</dbReference>
<evidence type="ECO:0000259" key="3">
    <source>
        <dbReference type="Pfam" id="PF17168"/>
    </source>
</evidence>
<evidence type="ECO:0000313" key="5">
    <source>
        <dbReference type="Proteomes" id="UP000284785"/>
    </source>
</evidence>
<dbReference type="InterPro" id="IPR032515">
    <property type="entry name" value="DUF4964"/>
</dbReference>
<dbReference type="GO" id="GO:0005975">
    <property type="term" value="P:carbohydrate metabolic process"/>
    <property type="evidence" value="ECO:0007669"/>
    <property type="project" value="InterPro"/>
</dbReference>
<protein>
    <submittedName>
        <fullName evidence="4">DUF4965 domain-containing protein</fullName>
    </submittedName>
</protein>